<evidence type="ECO:0008006" key="3">
    <source>
        <dbReference type="Google" id="ProtNLM"/>
    </source>
</evidence>
<dbReference type="GO" id="GO:0004331">
    <property type="term" value="F:fructose-2,6-bisphosphate 2-phosphatase activity"/>
    <property type="evidence" value="ECO:0007669"/>
    <property type="project" value="TreeGrafter"/>
</dbReference>
<organism evidence="2">
    <name type="scientific">marine metagenome</name>
    <dbReference type="NCBI Taxonomy" id="408172"/>
    <lineage>
        <taxon>unclassified sequences</taxon>
        <taxon>metagenomes</taxon>
        <taxon>ecological metagenomes</taxon>
    </lineage>
</organism>
<dbReference type="InterPro" id="IPR029033">
    <property type="entry name" value="His_PPase_superfam"/>
</dbReference>
<dbReference type="CDD" id="cd07067">
    <property type="entry name" value="HP_PGM_like"/>
    <property type="match status" value="1"/>
</dbReference>
<dbReference type="InterPro" id="IPR051695">
    <property type="entry name" value="Phosphoglycerate_Mutase"/>
</dbReference>
<dbReference type="AlphaFoldDB" id="A0A381UKG5"/>
<dbReference type="Pfam" id="PF00300">
    <property type="entry name" value="His_Phos_1"/>
    <property type="match status" value="1"/>
</dbReference>
<dbReference type="GO" id="GO:0043456">
    <property type="term" value="P:regulation of pentose-phosphate shunt"/>
    <property type="evidence" value="ECO:0007669"/>
    <property type="project" value="TreeGrafter"/>
</dbReference>
<dbReference type="GO" id="GO:0045820">
    <property type="term" value="P:negative regulation of glycolytic process"/>
    <property type="evidence" value="ECO:0007669"/>
    <property type="project" value="TreeGrafter"/>
</dbReference>
<reference evidence="2" key="1">
    <citation type="submission" date="2018-05" db="EMBL/GenBank/DDBJ databases">
        <authorList>
            <person name="Lanie J.A."/>
            <person name="Ng W.-L."/>
            <person name="Kazmierczak K.M."/>
            <person name="Andrzejewski T.M."/>
            <person name="Davidsen T.M."/>
            <person name="Wayne K.J."/>
            <person name="Tettelin H."/>
            <person name="Glass J.I."/>
            <person name="Rusch D."/>
            <person name="Podicherti R."/>
            <person name="Tsui H.-C.T."/>
            <person name="Winkler M.E."/>
        </authorList>
    </citation>
    <scope>NUCLEOTIDE SEQUENCE</scope>
</reference>
<sequence>MYVREQPTRLHLVRHGEVDEAYHQVFGGSIDMELSATGHEQAKSLAKFLQGRNFDHIYRSPMVRVRQTAKPLLDALGREAEVIDELREVDFGVWTGHKWHEIQGKFGVDAEDWLVHLENGDVAEAESMDGYRSRIRGSLEQMMGEGAGQDVLVLCHGGVIRMLLALLLDEPFSKMDRFEVDFASLSVIEHRSNRAEIKLHNFAPWLWLGENGAA</sequence>
<dbReference type="SUPFAM" id="SSF53254">
    <property type="entry name" value="Phosphoglycerate mutase-like"/>
    <property type="match status" value="1"/>
</dbReference>
<dbReference type="PIRSF" id="PIRSF000709">
    <property type="entry name" value="6PFK_2-Ptase"/>
    <property type="match status" value="1"/>
</dbReference>
<dbReference type="Gene3D" id="3.40.50.1240">
    <property type="entry name" value="Phosphoglycerate mutase-like"/>
    <property type="match status" value="1"/>
</dbReference>
<evidence type="ECO:0000256" key="1">
    <source>
        <dbReference type="ARBA" id="ARBA00022801"/>
    </source>
</evidence>
<proteinExistence type="predicted"/>
<keyword evidence="1" id="KW-0378">Hydrolase</keyword>
<dbReference type="GO" id="GO:0005829">
    <property type="term" value="C:cytosol"/>
    <property type="evidence" value="ECO:0007669"/>
    <property type="project" value="TreeGrafter"/>
</dbReference>
<name>A0A381UKG5_9ZZZZ</name>
<protein>
    <recommendedName>
        <fullName evidence="3">Histidine phosphatase family protein</fullName>
    </recommendedName>
</protein>
<accession>A0A381UKG5</accession>
<dbReference type="InterPro" id="IPR013078">
    <property type="entry name" value="His_Pase_superF_clade-1"/>
</dbReference>
<dbReference type="SMART" id="SM00855">
    <property type="entry name" value="PGAM"/>
    <property type="match status" value="1"/>
</dbReference>
<dbReference type="PANTHER" id="PTHR46517:SF1">
    <property type="entry name" value="FRUCTOSE-2,6-BISPHOSPHATASE TIGAR"/>
    <property type="match status" value="1"/>
</dbReference>
<dbReference type="EMBL" id="UINC01006616">
    <property type="protein sequence ID" value="SVA28629.1"/>
    <property type="molecule type" value="Genomic_DNA"/>
</dbReference>
<evidence type="ECO:0000313" key="2">
    <source>
        <dbReference type="EMBL" id="SVA28629.1"/>
    </source>
</evidence>
<dbReference type="PANTHER" id="PTHR46517">
    <property type="entry name" value="FRUCTOSE-2,6-BISPHOSPHATASE TIGAR"/>
    <property type="match status" value="1"/>
</dbReference>
<gene>
    <name evidence="2" type="ORF">METZ01_LOCUS81483</name>
</gene>